<comment type="similarity">
    <text evidence="1 5">Belongs to the thiolase-like superfamily. Thiolase family.</text>
</comment>
<dbReference type="FunFam" id="3.40.47.10:FF:000010">
    <property type="entry name" value="Acetyl-CoA acetyltransferase (Thiolase)"/>
    <property type="match status" value="1"/>
</dbReference>
<dbReference type="CDD" id="cd00751">
    <property type="entry name" value="thiolase"/>
    <property type="match status" value="1"/>
</dbReference>
<dbReference type="AlphaFoldDB" id="A0A917PTK9"/>
<dbReference type="RefSeq" id="WP_188744391.1">
    <property type="nucleotide sequence ID" value="NZ_BAABFW010000013.1"/>
</dbReference>
<evidence type="ECO:0000259" key="6">
    <source>
        <dbReference type="Pfam" id="PF00108"/>
    </source>
</evidence>
<feature type="domain" description="Thiolase C-terminal" evidence="7">
    <location>
        <begin position="266"/>
        <end position="386"/>
    </location>
</feature>
<dbReference type="Gene3D" id="3.40.47.10">
    <property type="match status" value="2"/>
</dbReference>
<dbReference type="SUPFAM" id="SSF53901">
    <property type="entry name" value="Thiolase-like"/>
    <property type="match status" value="2"/>
</dbReference>
<dbReference type="InterPro" id="IPR020613">
    <property type="entry name" value="Thiolase_CS"/>
</dbReference>
<dbReference type="PIRSF" id="PIRSF000429">
    <property type="entry name" value="Ac-CoA_Ac_transf"/>
    <property type="match status" value="1"/>
</dbReference>
<dbReference type="PANTHER" id="PTHR43365:SF1">
    <property type="entry name" value="ACETYL-COA C-ACYLTRANSFERASE"/>
    <property type="match status" value="1"/>
</dbReference>
<dbReference type="Pfam" id="PF02803">
    <property type="entry name" value="Thiolase_C"/>
    <property type="match status" value="1"/>
</dbReference>
<dbReference type="Proteomes" id="UP000636956">
    <property type="component" value="Unassembled WGS sequence"/>
</dbReference>
<feature type="active site" description="Proton acceptor" evidence="4">
    <location>
        <position position="374"/>
    </location>
</feature>
<keyword evidence="2 5" id="KW-0808">Transferase</keyword>
<reference evidence="8" key="2">
    <citation type="submission" date="2020-09" db="EMBL/GenBank/DDBJ databases">
        <authorList>
            <person name="Sun Q."/>
            <person name="Zhou Y."/>
        </authorList>
    </citation>
    <scope>NUCLEOTIDE SEQUENCE</scope>
    <source>
        <strain evidence="8">CGMCC 1.8984</strain>
    </source>
</reference>
<feature type="active site" description="Proton acceptor" evidence="4">
    <location>
        <position position="344"/>
    </location>
</feature>
<evidence type="ECO:0000256" key="5">
    <source>
        <dbReference type="RuleBase" id="RU003557"/>
    </source>
</evidence>
<dbReference type="EMBL" id="BMMD01000023">
    <property type="protein sequence ID" value="GGJ91008.1"/>
    <property type="molecule type" value="Genomic_DNA"/>
</dbReference>
<evidence type="ECO:0000256" key="2">
    <source>
        <dbReference type="ARBA" id="ARBA00022679"/>
    </source>
</evidence>
<keyword evidence="3 5" id="KW-0012">Acyltransferase</keyword>
<evidence type="ECO:0000256" key="4">
    <source>
        <dbReference type="PIRSR" id="PIRSR000429-1"/>
    </source>
</evidence>
<accession>A0A917PTK9</accession>
<dbReference type="PROSITE" id="PS00737">
    <property type="entry name" value="THIOLASE_2"/>
    <property type="match status" value="1"/>
</dbReference>
<feature type="domain" description="Thiolase N-terminal" evidence="6">
    <location>
        <begin position="5"/>
        <end position="257"/>
    </location>
</feature>
<protein>
    <submittedName>
        <fullName evidence="8">Acetyl-CoA acyltransferase</fullName>
    </submittedName>
</protein>
<dbReference type="InterPro" id="IPR002155">
    <property type="entry name" value="Thiolase"/>
</dbReference>
<evidence type="ECO:0000313" key="9">
    <source>
        <dbReference type="Proteomes" id="UP000636956"/>
    </source>
</evidence>
<gene>
    <name evidence="8" type="primary">fadA</name>
    <name evidence="8" type="ORF">GCM10011372_31820</name>
</gene>
<keyword evidence="9" id="KW-1185">Reference proteome</keyword>
<dbReference type="InterPro" id="IPR020617">
    <property type="entry name" value="Thiolase_C"/>
</dbReference>
<organism evidence="8 9">
    <name type="scientific">Agromyces bauzanensis</name>
    <dbReference type="NCBI Taxonomy" id="1308924"/>
    <lineage>
        <taxon>Bacteria</taxon>
        <taxon>Bacillati</taxon>
        <taxon>Actinomycetota</taxon>
        <taxon>Actinomycetes</taxon>
        <taxon>Micrococcales</taxon>
        <taxon>Microbacteriaceae</taxon>
        <taxon>Agromyces</taxon>
    </lineage>
</organism>
<feature type="active site" description="Acyl-thioester intermediate" evidence="4">
    <location>
        <position position="89"/>
    </location>
</feature>
<reference evidence="8" key="1">
    <citation type="journal article" date="2014" name="Int. J. Syst. Evol. Microbiol.">
        <title>Complete genome sequence of Corynebacterium casei LMG S-19264T (=DSM 44701T), isolated from a smear-ripened cheese.</title>
        <authorList>
            <consortium name="US DOE Joint Genome Institute (JGI-PGF)"/>
            <person name="Walter F."/>
            <person name="Albersmeier A."/>
            <person name="Kalinowski J."/>
            <person name="Ruckert C."/>
        </authorList>
    </citation>
    <scope>NUCLEOTIDE SEQUENCE</scope>
    <source>
        <strain evidence="8">CGMCC 1.8984</strain>
    </source>
</reference>
<dbReference type="NCBIfam" id="TIGR01930">
    <property type="entry name" value="AcCoA-C-Actrans"/>
    <property type="match status" value="1"/>
</dbReference>
<dbReference type="GO" id="GO:0003988">
    <property type="term" value="F:acetyl-CoA C-acyltransferase activity"/>
    <property type="evidence" value="ECO:0007669"/>
    <property type="project" value="UniProtKB-ARBA"/>
</dbReference>
<comment type="caution">
    <text evidence="8">The sequence shown here is derived from an EMBL/GenBank/DDBJ whole genome shotgun (WGS) entry which is preliminary data.</text>
</comment>
<dbReference type="PANTHER" id="PTHR43365">
    <property type="entry name" value="BLR7806 PROTEIN"/>
    <property type="match status" value="1"/>
</dbReference>
<dbReference type="InterPro" id="IPR016039">
    <property type="entry name" value="Thiolase-like"/>
</dbReference>
<evidence type="ECO:0000259" key="7">
    <source>
        <dbReference type="Pfam" id="PF02803"/>
    </source>
</evidence>
<evidence type="ECO:0000313" key="8">
    <source>
        <dbReference type="EMBL" id="GGJ91008.1"/>
    </source>
</evidence>
<dbReference type="Pfam" id="PF00108">
    <property type="entry name" value="Thiolase_N"/>
    <property type="match status" value="1"/>
</dbReference>
<evidence type="ECO:0000256" key="1">
    <source>
        <dbReference type="ARBA" id="ARBA00010982"/>
    </source>
</evidence>
<evidence type="ECO:0000256" key="3">
    <source>
        <dbReference type="ARBA" id="ARBA00023315"/>
    </source>
</evidence>
<proteinExistence type="inferred from homology"/>
<dbReference type="InterPro" id="IPR020616">
    <property type="entry name" value="Thiolase_N"/>
</dbReference>
<name>A0A917PTK9_9MICO</name>
<sequence length="388" mass="40974">MSEAFVLGSVRTPLGKRNGALANTRPDELMALTLRELVDRTSIDADEIEDVLVGCVNAIGEQGRNIARVASLAAGFPVSVPGVTMNRMCGSSQQALNFGAQAIMAGQQSLVIAGGVESMSRVPLGSDSQGVELSGAVTERHEIVSQGIAAQMIADHWSISREQMDELSTESHRRAAQAWDDGKFTDETFSVVANPAEYLLGRDGGDAVITADEGIRRTTTVEILGQLNPAYQEGGMVTAGNSSQITDGAAAVLLGDEATARRLGLEPQARIVATQVVGVDPVMMLHGVIDVTKQLLARVGMDASEIDLFEVNEAFASVVLAWQRELKVPFEKINVNGGAIALGHPTGCSGARLMTTLVHEMKRRGARYGVQAMCIGFGMATATLVEAP</sequence>